<feature type="region of interest" description="Disordered" evidence="7">
    <location>
        <begin position="1"/>
        <end position="23"/>
    </location>
</feature>
<dbReference type="HOGENOM" id="CLU_061887_0_1_1"/>
<feature type="region of interest" description="Disordered" evidence="7">
    <location>
        <begin position="146"/>
        <end position="262"/>
    </location>
</feature>
<protein>
    <recommendedName>
        <fullName evidence="6">U3 small nucleolar RNA-associated protein 11</fullName>
        <shortName evidence="6">U3 snoRNA-associated protein 11</shortName>
    </recommendedName>
</protein>
<keyword evidence="5 6" id="KW-0539">Nucleus</keyword>
<comment type="similarity">
    <text evidence="3 6">Belongs to the UTP11 family.</text>
</comment>
<keyword evidence="9" id="KW-1185">Reference proteome</keyword>
<comment type="subunit">
    <text evidence="6">Component of the ribosomal small subunit (SSU) processome.</text>
</comment>
<evidence type="ECO:0000256" key="1">
    <source>
        <dbReference type="ARBA" id="ARBA00004099"/>
    </source>
</evidence>
<dbReference type="eggNOG" id="KOG3237">
    <property type="taxonomic scope" value="Eukaryota"/>
</dbReference>
<evidence type="ECO:0000256" key="7">
    <source>
        <dbReference type="SAM" id="MobiDB-lite"/>
    </source>
</evidence>
<accession>N1QF67</accession>
<evidence type="ECO:0000313" key="9">
    <source>
        <dbReference type="Proteomes" id="UP000016931"/>
    </source>
</evidence>
<comment type="subcellular location">
    <subcellularLocation>
        <location evidence="2 6">Nucleus</location>
        <location evidence="2 6">Nucleolus</location>
    </subcellularLocation>
</comment>
<dbReference type="PANTHER" id="PTHR12838:SF0">
    <property type="entry name" value="U3 SMALL NUCLEOLAR RNA-ASSOCIATED PROTEIN 11-RELATED"/>
    <property type="match status" value="1"/>
</dbReference>
<dbReference type="EMBL" id="KB456267">
    <property type="protein sequence ID" value="EMF10332.1"/>
    <property type="molecule type" value="Genomic_DNA"/>
</dbReference>
<dbReference type="OMA" id="KWKVRER"/>
<name>N1QF67_SPHMS</name>
<feature type="compositionally biased region" description="Acidic residues" evidence="7">
    <location>
        <begin position="164"/>
        <end position="196"/>
    </location>
</feature>
<feature type="compositionally biased region" description="Basic and acidic residues" evidence="7">
    <location>
        <begin position="221"/>
        <end position="238"/>
    </location>
</feature>
<evidence type="ECO:0000256" key="5">
    <source>
        <dbReference type="ARBA" id="ARBA00023242"/>
    </source>
</evidence>
<evidence type="ECO:0000256" key="3">
    <source>
        <dbReference type="ARBA" id="ARBA00008105"/>
    </source>
</evidence>
<dbReference type="RefSeq" id="XP_016758453.1">
    <property type="nucleotide sequence ID" value="XM_016907740.1"/>
</dbReference>
<gene>
    <name evidence="8" type="ORF">SEPMUDRAFT_157606</name>
</gene>
<reference evidence="8 9" key="1">
    <citation type="journal article" date="2012" name="PLoS Pathog.">
        <title>Diverse lifestyles and strategies of plant pathogenesis encoded in the genomes of eighteen Dothideomycetes fungi.</title>
        <authorList>
            <person name="Ohm R.A."/>
            <person name="Feau N."/>
            <person name="Henrissat B."/>
            <person name="Schoch C.L."/>
            <person name="Horwitz B.A."/>
            <person name="Barry K.W."/>
            <person name="Condon B.J."/>
            <person name="Copeland A.C."/>
            <person name="Dhillon B."/>
            <person name="Glaser F."/>
            <person name="Hesse C.N."/>
            <person name="Kosti I."/>
            <person name="LaButti K."/>
            <person name="Lindquist E.A."/>
            <person name="Lucas S."/>
            <person name="Salamov A.A."/>
            <person name="Bradshaw R.E."/>
            <person name="Ciuffetti L."/>
            <person name="Hamelin R.C."/>
            <person name="Kema G.H.J."/>
            <person name="Lawrence C."/>
            <person name="Scott J.A."/>
            <person name="Spatafora J.W."/>
            <person name="Turgeon B.G."/>
            <person name="de Wit P.J.G.M."/>
            <person name="Zhong S."/>
            <person name="Goodwin S.B."/>
            <person name="Grigoriev I.V."/>
        </authorList>
    </citation>
    <scope>NUCLEOTIDE SEQUENCE [LARGE SCALE GENOMIC DNA]</scope>
    <source>
        <strain evidence="8 9">SO2202</strain>
    </source>
</reference>
<dbReference type="Proteomes" id="UP000016931">
    <property type="component" value="Unassembled WGS sequence"/>
</dbReference>
<proteinExistence type="inferred from homology"/>
<feature type="compositionally biased region" description="Basic residues" evidence="7">
    <location>
        <begin position="253"/>
        <end position="262"/>
    </location>
</feature>
<evidence type="ECO:0000256" key="6">
    <source>
        <dbReference type="PIRNR" id="PIRNR015952"/>
    </source>
</evidence>
<dbReference type="PANTHER" id="PTHR12838">
    <property type="entry name" value="U3 SMALL NUCLEOLAR RNA-ASSOCIATED PROTEIN 11"/>
    <property type="match status" value="1"/>
</dbReference>
<evidence type="ECO:0000256" key="2">
    <source>
        <dbReference type="ARBA" id="ARBA00004604"/>
    </source>
</evidence>
<dbReference type="AlphaFoldDB" id="N1QF67"/>
<evidence type="ECO:0000256" key="4">
    <source>
        <dbReference type="ARBA" id="ARBA00022552"/>
    </source>
</evidence>
<dbReference type="Pfam" id="PF03998">
    <property type="entry name" value="Utp11"/>
    <property type="match status" value="1"/>
</dbReference>
<dbReference type="GO" id="GO:0032040">
    <property type="term" value="C:small-subunit processome"/>
    <property type="evidence" value="ECO:0007669"/>
    <property type="project" value="UniProtKB-UniRule"/>
</dbReference>
<dbReference type="GeneID" id="27904877"/>
<sequence>MSSLRNAVQRRNHRERAQPAERAKWGLLEKRSDYKLRAADHKTKTRKIKALQYKAADRNEDEFYFSMVNNSTKNGVRISKRGEANNGGAGGAMDVDVVRLMKTQDVGYLRTVLQRTRKERKRCEEKVVLGETEIELKPGNGRIVFGEDGEEDGAVARPVGGTEVEADDFDMDLDGLDESEEEEDGSEEGKDEEDLTPEQKRLRRTKRHARTVNRNRLTALKKQESKLRAALEGVEHQRAKMNGTIGGTNKNGVKFKVRQRKR</sequence>
<keyword evidence="4 6" id="KW-0698">rRNA processing</keyword>
<organism evidence="8 9">
    <name type="scientific">Sphaerulina musiva (strain SO2202)</name>
    <name type="common">Poplar stem canker fungus</name>
    <name type="synonym">Septoria musiva</name>
    <dbReference type="NCBI Taxonomy" id="692275"/>
    <lineage>
        <taxon>Eukaryota</taxon>
        <taxon>Fungi</taxon>
        <taxon>Dikarya</taxon>
        <taxon>Ascomycota</taxon>
        <taxon>Pezizomycotina</taxon>
        <taxon>Dothideomycetes</taxon>
        <taxon>Dothideomycetidae</taxon>
        <taxon>Mycosphaerellales</taxon>
        <taxon>Mycosphaerellaceae</taxon>
        <taxon>Sphaerulina</taxon>
    </lineage>
</organism>
<evidence type="ECO:0000313" key="8">
    <source>
        <dbReference type="EMBL" id="EMF10332.1"/>
    </source>
</evidence>
<dbReference type="STRING" id="692275.N1QF67"/>
<feature type="compositionally biased region" description="Basic residues" evidence="7">
    <location>
        <begin position="201"/>
        <end position="213"/>
    </location>
</feature>
<dbReference type="PIRSF" id="PIRSF015952">
    <property type="entry name" value="U3snoRNP11"/>
    <property type="match status" value="1"/>
</dbReference>
<dbReference type="OrthoDB" id="29058at2759"/>
<dbReference type="GO" id="GO:0006364">
    <property type="term" value="P:rRNA processing"/>
    <property type="evidence" value="ECO:0007669"/>
    <property type="project" value="UniProtKB-UniRule"/>
</dbReference>
<dbReference type="InterPro" id="IPR007144">
    <property type="entry name" value="SSU_processome_Utp11"/>
</dbReference>
<comment type="function">
    <text evidence="1 6">Involved in nucleolar processing of pre-18S ribosomal RNA.</text>
</comment>